<dbReference type="InterPro" id="IPR027417">
    <property type="entry name" value="P-loop_NTPase"/>
</dbReference>
<dbReference type="EMBL" id="CP046244">
    <property type="protein sequence ID" value="QGP93813.1"/>
    <property type="molecule type" value="Genomic_DNA"/>
</dbReference>
<dbReference type="Gene3D" id="3.40.50.300">
    <property type="entry name" value="P-loop containing nucleotide triphosphate hydrolases"/>
    <property type="match status" value="1"/>
</dbReference>
<evidence type="ECO:0000256" key="2">
    <source>
        <dbReference type="ARBA" id="ARBA00024867"/>
    </source>
</evidence>
<comment type="function">
    <text evidence="2">May play the central regulatory role in sporulation. It may be an element of the effector pathway responsible for the activation of sporulation genes in response to nutritional stress. Spo0A may act in concert with spo0H (a sigma factor) to control the expression of some genes that are critical to the sporulation process.</text>
</comment>
<name>A0A6I5ZUX6_9FIRM</name>
<protein>
    <recommendedName>
        <fullName evidence="1">Stage 0 sporulation protein A homolog</fullName>
    </recommendedName>
</protein>
<feature type="domain" description="Response regulatory" evidence="4">
    <location>
        <begin position="5"/>
        <end position="121"/>
    </location>
</feature>
<organism evidence="5 6">
    <name type="scientific">Neomoorella glycerini</name>
    <dbReference type="NCBI Taxonomy" id="55779"/>
    <lineage>
        <taxon>Bacteria</taxon>
        <taxon>Bacillati</taxon>
        <taxon>Bacillota</taxon>
        <taxon>Clostridia</taxon>
        <taxon>Neomoorellales</taxon>
        <taxon>Neomoorellaceae</taxon>
        <taxon>Neomoorella</taxon>
    </lineage>
</organism>
<dbReference type="InterPro" id="IPR011006">
    <property type="entry name" value="CheY-like_superfamily"/>
</dbReference>
<sequence>MSQTSVLIVDDISTTREDIKRLLYFEEDIKVIGEASDGEEAIRAVEALRPDVVLMDINMPGMDGIAASEAITSRVPETAVVIISIQKESEYLRKAMAAGARDYLVKPFTSSDLAETIRRVGRTQKQQILQLRAPAPKEAPQTTAPANRMLVVFSSKGGVGKTTLACNLAVSLARETRQNVALVDLNLQSGNVALMLNILPQGTIAELVQEEDRGEISLVDNYLYPHLSGLKVLPAPLKPEQAEVVAVKDIEAILKLLKGNYAYIVVDTAPAFNDLTLSALDLADDILLIFTPDLPALKCAKTDLEVLERLNQASKVKAVLNKSTLGNGISLAEIKQSLGVTPLAILPQAEKMVLASVNRGHPFVLTHPGSVIAQRIKELAENFMPAAMGKRIKGRQKRFFFLSKLL</sequence>
<dbReference type="AlphaFoldDB" id="A0A6I5ZUX6"/>
<proteinExistence type="predicted"/>
<dbReference type="OrthoDB" id="9794577at2"/>
<dbReference type="GO" id="GO:0016887">
    <property type="term" value="F:ATP hydrolysis activity"/>
    <property type="evidence" value="ECO:0007669"/>
    <property type="project" value="TreeGrafter"/>
</dbReference>
<dbReference type="GO" id="GO:0051782">
    <property type="term" value="P:negative regulation of cell division"/>
    <property type="evidence" value="ECO:0007669"/>
    <property type="project" value="TreeGrafter"/>
</dbReference>
<accession>A0A6I5ZUX6</accession>
<dbReference type="Proteomes" id="UP000425916">
    <property type="component" value="Chromosome"/>
</dbReference>
<dbReference type="Pfam" id="PF00072">
    <property type="entry name" value="Response_reg"/>
    <property type="match status" value="1"/>
</dbReference>
<dbReference type="PANTHER" id="PTHR43384:SF13">
    <property type="entry name" value="SLR0110 PROTEIN"/>
    <property type="match status" value="1"/>
</dbReference>
<dbReference type="SMART" id="SM00448">
    <property type="entry name" value="REC"/>
    <property type="match status" value="1"/>
</dbReference>
<dbReference type="RefSeq" id="WP_156275562.1">
    <property type="nucleotide sequence ID" value="NZ_CP046244.1"/>
</dbReference>
<evidence type="ECO:0000313" key="5">
    <source>
        <dbReference type="EMBL" id="QGP93813.1"/>
    </source>
</evidence>
<dbReference type="GO" id="GO:0009898">
    <property type="term" value="C:cytoplasmic side of plasma membrane"/>
    <property type="evidence" value="ECO:0007669"/>
    <property type="project" value="TreeGrafter"/>
</dbReference>
<dbReference type="Gene3D" id="3.40.50.2300">
    <property type="match status" value="1"/>
</dbReference>
<reference evidence="5 6" key="1">
    <citation type="submission" date="2019-11" db="EMBL/GenBank/DDBJ databases">
        <title>Genome sequence of Moorella glycerini DSM11254.</title>
        <authorList>
            <person name="Poehlein A."/>
            <person name="Boeer T."/>
            <person name="Daniel R."/>
        </authorList>
    </citation>
    <scope>NUCLEOTIDE SEQUENCE [LARGE SCALE GENOMIC DNA]</scope>
    <source>
        <strain evidence="5 6">DSM 11254</strain>
    </source>
</reference>
<dbReference type="InterPro" id="IPR025669">
    <property type="entry name" value="AAA_dom"/>
</dbReference>
<evidence type="ECO:0000313" key="6">
    <source>
        <dbReference type="Proteomes" id="UP000425916"/>
    </source>
</evidence>
<dbReference type="PROSITE" id="PS50110">
    <property type="entry name" value="RESPONSE_REGULATORY"/>
    <property type="match status" value="1"/>
</dbReference>
<keyword evidence="5" id="KW-0378">Hydrolase</keyword>
<evidence type="ECO:0000256" key="3">
    <source>
        <dbReference type="PROSITE-ProRule" id="PRU00169"/>
    </source>
</evidence>
<dbReference type="CDD" id="cd17536">
    <property type="entry name" value="REC_YesN-like"/>
    <property type="match status" value="1"/>
</dbReference>
<dbReference type="GO" id="GO:0000160">
    <property type="term" value="P:phosphorelay signal transduction system"/>
    <property type="evidence" value="ECO:0007669"/>
    <property type="project" value="InterPro"/>
</dbReference>
<dbReference type="SUPFAM" id="SSF52172">
    <property type="entry name" value="CheY-like"/>
    <property type="match status" value="1"/>
</dbReference>
<gene>
    <name evidence="5" type="primary">cheB_4</name>
    <name evidence="5" type="ORF">MGLY_32360</name>
</gene>
<keyword evidence="3" id="KW-0597">Phosphoprotein</keyword>
<dbReference type="InterPro" id="IPR001789">
    <property type="entry name" value="Sig_transdc_resp-reg_receiver"/>
</dbReference>
<dbReference type="InterPro" id="IPR050625">
    <property type="entry name" value="ParA/MinD_ATPase"/>
</dbReference>
<feature type="modified residue" description="4-aspartylphosphate" evidence="3">
    <location>
        <position position="56"/>
    </location>
</feature>
<evidence type="ECO:0000256" key="1">
    <source>
        <dbReference type="ARBA" id="ARBA00018672"/>
    </source>
</evidence>
<dbReference type="GO" id="GO:0005829">
    <property type="term" value="C:cytosol"/>
    <property type="evidence" value="ECO:0007669"/>
    <property type="project" value="TreeGrafter"/>
</dbReference>
<dbReference type="SUPFAM" id="SSF52540">
    <property type="entry name" value="P-loop containing nucleoside triphosphate hydrolases"/>
    <property type="match status" value="1"/>
</dbReference>
<keyword evidence="6" id="KW-1185">Reference proteome</keyword>
<dbReference type="PANTHER" id="PTHR43384">
    <property type="entry name" value="SEPTUM SITE-DETERMINING PROTEIN MIND HOMOLOG, CHLOROPLASTIC-RELATED"/>
    <property type="match status" value="1"/>
</dbReference>
<evidence type="ECO:0000259" key="4">
    <source>
        <dbReference type="PROSITE" id="PS50110"/>
    </source>
</evidence>
<dbReference type="Pfam" id="PF13614">
    <property type="entry name" value="AAA_31"/>
    <property type="match status" value="1"/>
</dbReference>
<dbReference type="GO" id="GO:0005524">
    <property type="term" value="F:ATP binding"/>
    <property type="evidence" value="ECO:0007669"/>
    <property type="project" value="TreeGrafter"/>
</dbReference>